<dbReference type="Proteomes" id="UP001148662">
    <property type="component" value="Unassembled WGS sequence"/>
</dbReference>
<accession>A0ACC1T8Q3</accession>
<gene>
    <name evidence="1" type="ORF">NM688_g2498</name>
</gene>
<organism evidence="1 2">
    <name type="scientific">Phlebia brevispora</name>
    <dbReference type="NCBI Taxonomy" id="194682"/>
    <lineage>
        <taxon>Eukaryota</taxon>
        <taxon>Fungi</taxon>
        <taxon>Dikarya</taxon>
        <taxon>Basidiomycota</taxon>
        <taxon>Agaricomycotina</taxon>
        <taxon>Agaricomycetes</taxon>
        <taxon>Polyporales</taxon>
        <taxon>Meruliaceae</taxon>
        <taxon>Phlebia</taxon>
    </lineage>
</organism>
<dbReference type="EMBL" id="JANHOG010000318">
    <property type="protein sequence ID" value="KAJ3555580.1"/>
    <property type="molecule type" value="Genomic_DNA"/>
</dbReference>
<reference evidence="1" key="1">
    <citation type="submission" date="2022-07" db="EMBL/GenBank/DDBJ databases">
        <title>Genome Sequence of Phlebia brevispora.</title>
        <authorList>
            <person name="Buettner E."/>
        </authorList>
    </citation>
    <scope>NUCLEOTIDE SEQUENCE</scope>
    <source>
        <strain evidence="1">MPL23</strain>
    </source>
</reference>
<sequence>MDRDRSVMPAPTVRESYVDVLIIGAGPSGLFCANGLAKAGINVRIIDKRPAKVAAGQADGIQPRTIEVLQSYGLAERLLREGNQMHNAAFYNPSLDGGIERTGKAADINASTARYPFEVTLHQGAIEAIFMDSMASMGVTVDRPMEPTSIELSTDEGVLRNPHSYAVKVGRVVLKRLDAQEAQIDTEIVYAKYVLGADGAHSWVRKSLEIAMEGEQTDYIWGVIDMIPESDFPDIRCKTAVHSTNGSCMIIPREGDLIRLYIQLSDRDMLNDEGRLDKSRMGPEKLLRVAQKSFYPYKMTTKDFDWWTLYIIGQRVASKYSVQERIFISGDACHTHSPKAGQGMNASMNDTHNLIWKIAYILRGWADMSLLKTYEFERRKYAQDLINFDKEFSALFSGKPRTEDNEDGVTHEQFLEAFKTFGAFTSGIGIAYAPSAIVDATHQSLASKLIVGERMMPHVFVRVADGRPMEIQDLLPADTRFKVLLFAGNTSDATRMQQVHAFADTLAREDVFFKRYGGSDPWKIFDILVISSASNHDVDFTDFPKAVCPHWSKALVDDATTYGHAGGHGYEAYGIDRAHGAVVITSGSMAAAIRMLGQEGGESLSPHLLSHRLSQSSMPVPLVKETDVDVLIIGAGPAGLMCANGLARTGINLRIIDQRPNGVAAGQADGIQPRTIEVLQEHWKSYGLADRLLRESCQMHMVAFYNPGPDGGIERTGRVRSIDAPSARYPFGATLNQGAIEQMFFDSLAAMGVFVDRPMIPTSIQLSNVQEELDDPKSHPVRVVLKRLDTDEGQADTEIVHAKFVLGADGAHSWVRKSFDISMDGEQSDFVWGVVDIIPETDFPDIRNKCAIHSNNGSCMIIPREGDKVRLYIQITDRSTVDPLNWRADKAKMGPEKILQVAKKTFYPYSISAKSFDWWTIYGIGQRVASKFSVHERVFIAGDACHTHSPKAGQGMNASMNDTHNLIWKLAYVLRGWAGISLLKTYESERRKYAQELIDFDKDFSTLFSGKPRTKDNQDGVSHETFLKAFQSYGGFTSGIGVHYASSVIINPVNQGYATGLVVGQRMPPHIFIRAADARPCEIQDLLVSDTRFKILVFVGDPTNNVQAQRIRALTTQLDSLDHFFKRFSRGKPAEVFDVLAISSVTKDQLNYTDLPAILRPHWSSVLLDDTDMYERVGGHGYEKFGLDPLSGAIIVVRPDGYVGMIASLDGVEDIDQYFGSFMKL</sequence>
<evidence type="ECO:0000313" key="2">
    <source>
        <dbReference type="Proteomes" id="UP001148662"/>
    </source>
</evidence>
<protein>
    <submittedName>
        <fullName evidence="1">Uncharacterized protein</fullName>
    </submittedName>
</protein>
<comment type="caution">
    <text evidence="1">The sequence shown here is derived from an EMBL/GenBank/DDBJ whole genome shotgun (WGS) entry which is preliminary data.</text>
</comment>
<evidence type="ECO:0000313" key="1">
    <source>
        <dbReference type="EMBL" id="KAJ3555580.1"/>
    </source>
</evidence>
<proteinExistence type="predicted"/>
<keyword evidence="2" id="KW-1185">Reference proteome</keyword>
<name>A0ACC1T8Q3_9APHY</name>